<evidence type="ECO:0000313" key="2">
    <source>
        <dbReference type="Proteomes" id="UP000191672"/>
    </source>
</evidence>
<gene>
    <name evidence="1" type="ORF">PENANT_c018G09460</name>
</gene>
<dbReference type="EMBL" id="MDYN01000018">
    <property type="protein sequence ID" value="OQD83017.1"/>
    <property type="molecule type" value="Genomic_DNA"/>
</dbReference>
<dbReference type="Proteomes" id="UP000191672">
    <property type="component" value="Unassembled WGS sequence"/>
</dbReference>
<dbReference type="AlphaFoldDB" id="A0A1V6Q1T9"/>
<accession>A0A1V6Q1T9</accession>
<organism evidence="1 2">
    <name type="scientific">Penicillium antarcticum</name>
    <dbReference type="NCBI Taxonomy" id="416450"/>
    <lineage>
        <taxon>Eukaryota</taxon>
        <taxon>Fungi</taxon>
        <taxon>Dikarya</taxon>
        <taxon>Ascomycota</taxon>
        <taxon>Pezizomycotina</taxon>
        <taxon>Eurotiomycetes</taxon>
        <taxon>Eurotiomycetidae</taxon>
        <taxon>Eurotiales</taxon>
        <taxon>Aspergillaceae</taxon>
        <taxon>Penicillium</taxon>
    </lineage>
</organism>
<proteinExistence type="predicted"/>
<keyword evidence="2" id="KW-1185">Reference proteome</keyword>
<comment type="caution">
    <text evidence="1">The sequence shown here is derived from an EMBL/GenBank/DDBJ whole genome shotgun (WGS) entry which is preliminary data.</text>
</comment>
<sequence length="26" mass="3314">MVGYKYEVWKSFYHHHLNLKYTSEPR</sequence>
<reference evidence="2" key="1">
    <citation type="journal article" date="2017" name="Nat. Microbiol.">
        <title>Global analysis of biosynthetic gene clusters reveals vast potential of secondary metabolite production in Penicillium species.</title>
        <authorList>
            <person name="Nielsen J.C."/>
            <person name="Grijseels S."/>
            <person name="Prigent S."/>
            <person name="Ji B."/>
            <person name="Dainat J."/>
            <person name="Nielsen K.F."/>
            <person name="Frisvad J.C."/>
            <person name="Workman M."/>
            <person name="Nielsen J."/>
        </authorList>
    </citation>
    <scope>NUCLEOTIDE SEQUENCE [LARGE SCALE GENOMIC DNA]</scope>
    <source>
        <strain evidence="2">IBT 31811</strain>
    </source>
</reference>
<protein>
    <submittedName>
        <fullName evidence="1">Uncharacterized protein</fullName>
    </submittedName>
</protein>
<evidence type="ECO:0000313" key="1">
    <source>
        <dbReference type="EMBL" id="OQD83017.1"/>
    </source>
</evidence>
<name>A0A1V6Q1T9_9EURO</name>